<evidence type="ECO:0000313" key="3">
    <source>
        <dbReference type="Proteomes" id="UP000683417"/>
    </source>
</evidence>
<evidence type="ECO:0000256" key="1">
    <source>
        <dbReference type="SAM" id="MobiDB-lite"/>
    </source>
</evidence>
<reference evidence="2" key="1">
    <citation type="submission" date="2020-10" db="EMBL/GenBank/DDBJ databases">
        <authorList>
            <person name="Muller C M."/>
        </authorList>
    </citation>
    <scope>NUCLEOTIDE SEQUENCE</scope>
    <source>
        <strain evidence="2">THUN-12</strain>
    </source>
</reference>
<feature type="region of interest" description="Disordered" evidence="1">
    <location>
        <begin position="58"/>
        <end position="85"/>
    </location>
</feature>
<feature type="compositionally biased region" description="Polar residues" evidence="1">
    <location>
        <begin position="76"/>
        <end position="85"/>
    </location>
</feature>
<gene>
    <name evidence="2" type="ORF">BGTH12_LOCUS1988</name>
</gene>
<organism evidence="2 3">
    <name type="scientific">Blumeria graminis f. sp. triticale</name>
    <dbReference type="NCBI Taxonomy" id="1689686"/>
    <lineage>
        <taxon>Eukaryota</taxon>
        <taxon>Fungi</taxon>
        <taxon>Dikarya</taxon>
        <taxon>Ascomycota</taxon>
        <taxon>Pezizomycotina</taxon>
        <taxon>Leotiomycetes</taxon>
        <taxon>Erysiphales</taxon>
        <taxon>Erysiphaceae</taxon>
        <taxon>Blumeria</taxon>
    </lineage>
</organism>
<dbReference type="Proteomes" id="UP000683417">
    <property type="component" value="Unassembled WGS sequence"/>
</dbReference>
<comment type="caution">
    <text evidence="2">The sequence shown here is derived from an EMBL/GenBank/DDBJ whole genome shotgun (WGS) entry which is preliminary data.</text>
</comment>
<name>A0A9W4GE92_BLUGR</name>
<dbReference type="EMBL" id="CAJHIT010000004">
    <property type="protein sequence ID" value="CAD6500630.1"/>
    <property type="molecule type" value="Genomic_DNA"/>
</dbReference>
<accession>A0A9W4GE92</accession>
<protein>
    <submittedName>
        <fullName evidence="2">BgTH12-06339</fullName>
    </submittedName>
</protein>
<sequence>MSSNAQSPVVMAVPTPCRRSPILRDASLGQEFSQCLSTTLDLKAKSAYNFLSSDFAHDYSPPAPPPPSPVNLPADSWNSSCTVRS</sequence>
<feature type="compositionally biased region" description="Pro residues" evidence="1">
    <location>
        <begin position="61"/>
        <end position="70"/>
    </location>
</feature>
<dbReference type="AlphaFoldDB" id="A0A9W4GE92"/>
<proteinExistence type="predicted"/>
<evidence type="ECO:0000313" key="2">
    <source>
        <dbReference type="EMBL" id="CAD6500630.1"/>
    </source>
</evidence>